<dbReference type="GeneID" id="119734556"/>
<protein>
    <submittedName>
        <fullName evidence="2">Uncharacterized protein</fullName>
    </submittedName>
</protein>
<dbReference type="RefSeq" id="XP_038064052.1">
    <property type="nucleotide sequence ID" value="XM_038208124.1"/>
</dbReference>
<name>A0A914AJZ3_PATMI</name>
<proteinExistence type="predicted"/>
<dbReference type="OrthoDB" id="10060229at2759"/>
<keyword evidence="1" id="KW-0175">Coiled coil</keyword>
<keyword evidence="3" id="KW-1185">Reference proteome</keyword>
<evidence type="ECO:0000313" key="3">
    <source>
        <dbReference type="Proteomes" id="UP000887568"/>
    </source>
</evidence>
<sequence>MDMDTVMRPYLGQSANLLTGYKADIYSVPFNKSSKPALNDGQVIVRNPDYDAEWSWPTISLHDKAEDLLSAVLQIKLRPLEDVSDENGMAGVWPAGALILAGLSRPTSARSRALKKLSHQLGVNLKQQDWSYALVRRTRKIGTAIHPCYERGVFGHPYPETILKPDTLAALKSLEKMRANSTNVSKRGAEGYLDFYETFGSHFVSSVDTGDTIFQVFAFASTDYQNIVRVYEKSPNDLSGPKSTSFALFTTPRSGSGYGYTAAIGKICITSQDPEMVNSLKHGLWKDEKYACTNSIFAPFLRSDAINANTTFKKVVVISIELASLDVFAEYFRMLIWRRVFKAAMYAKYLTGVGVAPYFTNNCPYDLDSMFQDSDPIVGDGLLSTLATSSVNIWQEKLNLGDIALQFPELVKVFSVFANAIQIPATSSNEKTVIHVPGSSTVSLLGHVITSGGTGPRPPNLRLSDPALKEIKSRLFFGEFYGGLQISSSSDTKGFLIMNGLIFKEVKGQVSVVRDVRETLNVAILTERLTDIQFALVAAEARLNFLLSNAVPQGQSLKLLKRFLLWLAGVAGSNYQYQDDQLATLQARAMYLVSVVAADQGAGVPVPYLRYEAYKDVVENVQHVLRTASSQLMDYQKQIRARKAEERQVQRDTALNKNIVNSGKILQNYIGAQASYQQSLEDMFSSVYQEKMDELEKANKRADQLSARLSEQRVVVNDAIEEYKEAVGRWITEQNIKAAIDIASSLFSLGFTFAAPASSIGALSDLGLTVQRIQKAVEVFDAVIMTYRTIKAIPSNPKKVVDSLQDIGLSGLELPSSLEWDEMKVNFEATLASGPAIEAKNTLSAVFAVMVLRGKDLLQTQSTIQGIVADLSANQQRISLHKCQKKRLDELKVNLNAKPENLDVEKVDLIGLSGKLNFFQRQMLMTLASTMVIQDRALQYEYLRPPTRIESFTMLNLQLAILNQSQNINYGLTVQPQPKFQNYPIIYEIHGVTPDSITNNQRYTFNISLNKREFSSYNYVRIEGIHVEIGGITFTNSGKYYTELVFDGNPFFDRGFDGEPLEFQTTSRIFTGLHDVSTSSHVVYDHGNVQNPDVVLATTGQDHFGAKTSSITPFSSWQVSLPKTQSNEGIEFDDYSRGVTVRLIFRIYAQLKESTMTPSEMNSAARRLLTRQDYVKPIESVLPMALAGKLPTARPSTSDGATTTTSVSRDDVLRAMKGTSVCAGWDVVFSMTAKRVNDQLYGQYANRKDNPVFIRETGNIEKEYKTSEGKTLKTVFNFTFNAPRLQFLLNNSNSAQVFMPIISGTYEYSVLVNDTWIELEKAEVKKTDGAFIQGDVPLSIVPGSVSTQHNVAIKLNGGSFSARNFKAGNTNPTFGFALTNYFTSLKDGYEVYNLGTLDLKGITILDSLNPNDFQFNVYHTPSNRDLLQLFIATTGRLQSATSLYIQEPIPSTYDSSLIINSKIFFQDVMPTALGDGGIGLALEAIEPPDDANTNTAWSAKATSGSVSAPFPVTKVDSDATSNKGSTTHFEYFVKVGNDTAVVDLTGMQFLPGDETSGWVAKVVYSPGCRKYSFKYGSRWKICTLFGCDEWSKIDYSNHSLGVTIDMETTLPLSVTGDGQNQSIGFAATESSVSLTGNLKPPGGVCKCNDRDLQKKFLDNLKKILPKELVGVFNKSFDAVSLFALKNLLFPAKNLITLEEGAVPGDLIVFGNFTPV</sequence>
<evidence type="ECO:0000313" key="2">
    <source>
        <dbReference type="EnsemblMetazoa" id="XP_038064052.1"/>
    </source>
</evidence>
<evidence type="ECO:0000256" key="1">
    <source>
        <dbReference type="SAM" id="Coils"/>
    </source>
</evidence>
<dbReference type="EnsemblMetazoa" id="XM_038208124.1">
    <property type="protein sequence ID" value="XP_038064052.1"/>
    <property type="gene ID" value="LOC119734556"/>
</dbReference>
<feature type="coiled-coil region" evidence="1">
    <location>
        <begin position="685"/>
        <end position="715"/>
    </location>
</feature>
<dbReference type="Proteomes" id="UP000887568">
    <property type="component" value="Unplaced"/>
</dbReference>
<reference evidence="2" key="1">
    <citation type="submission" date="2022-11" db="UniProtKB">
        <authorList>
            <consortium name="EnsemblMetazoa"/>
        </authorList>
    </citation>
    <scope>IDENTIFICATION</scope>
</reference>
<accession>A0A914AJZ3</accession>
<organism evidence="2 3">
    <name type="scientific">Patiria miniata</name>
    <name type="common">Bat star</name>
    <name type="synonym">Asterina miniata</name>
    <dbReference type="NCBI Taxonomy" id="46514"/>
    <lineage>
        <taxon>Eukaryota</taxon>
        <taxon>Metazoa</taxon>
        <taxon>Echinodermata</taxon>
        <taxon>Eleutherozoa</taxon>
        <taxon>Asterozoa</taxon>
        <taxon>Asteroidea</taxon>
        <taxon>Valvatacea</taxon>
        <taxon>Valvatida</taxon>
        <taxon>Asterinidae</taxon>
        <taxon>Patiria</taxon>
    </lineage>
</organism>